<keyword evidence="3 6" id="KW-1133">Transmembrane helix</keyword>
<evidence type="ECO:0000256" key="3">
    <source>
        <dbReference type="ARBA" id="ARBA00022989"/>
    </source>
</evidence>
<dbReference type="AlphaFoldDB" id="A0AAX6MTS9"/>
<accession>A0AAX6MTS9</accession>
<feature type="region of interest" description="Disordered" evidence="5">
    <location>
        <begin position="129"/>
        <end position="167"/>
    </location>
</feature>
<organism evidence="7 8">
    <name type="scientific">Daldinia eschscholtzii</name>
    <dbReference type="NCBI Taxonomy" id="292717"/>
    <lineage>
        <taxon>Eukaryota</taxon>
        <taxon>Fungi</taxon>
        <taxon>Dikarya</taxon>
        <taxon>Ascomycota</taxon>
        <taxon>Pezizomycotina</taxon>
        <taxon>Sordariomycetes</taxon>
        <taxon>Xylariomycetidae</taxon>
        <taxon>Xylariales</taxon>
        <taxon>Hypoxylaceae</taxon>
        <taxon>Daldinia</taxon>
    </lineage>
</organism>
<gene>
    <name evidence="7" type="ORF">Daesc_003477</name>
</gene>
<proteinExistence type="predicted"/>
<dbReference type="Proteomes" id="UP001369815">
    <property type="component" value="Unassembled WGS sequence"/>
</dbReference>
<evidence type="ECO:0000313" key="8">
    <source>
        <dbReference type="Proteomes" id="UP001369815"/>
    </source>
</evidence>
<protein>
    <submittedName>
        <fullName evidence="7">Uncharacterized protein</fullName>
    </submittedName>
</protein>
<reference evidence="7 8" key="1">
    <citation type="journal article" date="2024" name="Front Chem Biol">
        <title>Unveiling the potential of Daldinia eschscholtzii MFLUCC 19-0629 through bioactivity and bioinformatics studies for enhanced sustainable agriculture production.</title>
        <authorList>
            <person name="Brooks S."/>
            <person name="Weaver J.A."/>
            <person name="Klomchit A."/>
            <person name="Alharthi S.A."/>
            <person name="Onlamun T."/>
            <person name="Nurani R."/>
            <person name="Vong T.K."/>
            <person name="Alberti F."/>
            <person name="Greco C."/>
        </authorList>
    </citation>
    <scope>NUCLEOTIDE SEQUENCE [LARGE SCALE GENOMIC DNA]</scope>
    <source>
        <strain evidence="7">MFLUCC 19-0629</strain>
    </source>
</reference>
<dbReference type="EMBL" id="JBANMG010000003">
    <property type="protein sequence ID" value="KAK6955833.1"/>
    <property type="molecule type" value="Genomic_DNA"/>
</dbReference>
<dbReference type="GO" id="GO:0071944">
    <property type="term" value="C:cell periphery"/>
    <property type="evidence" value="ECO:0007669"/>
    <property type="project" value="UniProtKB-ARBA"/>
</dbReference>
<evidence type="ECO:0000256" key="2">
    <source>
        <dbReference type="ARBA" id="ARBA00022692"/>
    </source>
</evidence>
<keyword evidence="8" id="KW-1185">Reference proteome</keyword>
<keyword evidence="4 6" id="KW-0472">Membrane</keyword>
<keyword evidence="2 6" id="KW-0812">Transmembrane</keyword>
<evidence type="ECO:0000256" key="4">
    <source>
        <dbReference type="ARBA" id="ARBA00023136"/>
    </source>
</evidence>
<dbReference type="InterPro" id="IPR051694">
    <property type="entry name" value="Immunoregulatory_rcpt-like"/>
</dbReference>
<sequence length="276" mass="29273">MADRDNPHASQTTTLPIRTNITAPVYALPAIRARASLGRPREIQSSPHGRHAVRKQGNYECAPTSSSYSYPWGPTLGCMSVYRINTELAFTTIDGTLKGDEEAGSLTSVFAPGTIMAYGVVIQNSPTTTTAETATATPESSSSNSVPVSETSASISATAEPQPGSNGGTKLSAGAAAGIGIGAAFAVLALGAAVLWMFWSRRRKRRQEAAELQAQASMVSPGNWSSTTWNAPPSTQQPVMQANWQPSELANEHGYKEMSAEPWVPIEADSRAVYQR</sequence>
<dbReference type="GO" id="GO:0016020">
    <property type="term" value="C:membrane"/>
    <property type="evidence" value="ECO:0007669"/>
    <property type="project" value="UniProtKB-SubCell"/>
</dbReference>
<evidence type="ECO:0000256" key="6">
    <source>
        <dbReference type="SAM" id="Phobius"/>
    </source>
</evidence>
<comment type="caution">
    <text evidence="7">The sequence shown here is derived from an EMBL/GenBank/DDBJ whole genome shotgun (WGS) entry which is preliminary data.</text>
</comment>
<evidence type="ECO:0000313" key="7">
    <source>
        <dbReference type="EMBL" id="KAK6955833.1"/>
    </source>
</evidence>
<comment type="subcellular location">
    <subcellularLocation>
        <location evidence="1">Membrane</location>
        <topology evidence="1">Single-pass membrane protein</topology>
    </subcellularLocation>
</comment>
<feature type="transmembrane region" description="Helical" evidence="6">
    <location>
        <begin position="175"/>
        <end position="199"/>
    </location>
</feature>
<evidence type="ECO:0000256" key="1">
    <source>
        <dbReference type="ARBA" id="ARBA00004167"/>
    </source>
</evidence>
<evidence type="ECO:0000256" key="5">
    <source>
        <dbReference type="SAM" id="MobiDB-lite"/>
    </source>
</evidence>
<feature type="compositionally biased region" description="Polar residues" evidence="5">
    <location>
        <begin position="217"/>
        <end position="248"/>
    </location>
</feature>
<name>A0AAX6MTS9_9PEZI</name>
<feature type="region of interest" description="Disordered" evidence="5">
    <location>
        <begin position="214"/>
        <end position="256"/>
    </location>
</feature>
<feature type="region of interest" description="Disordered" evidence="5">
    <location>
        <begin position="37"/>
        <end position="66"/>
    </location>
</feature>
<dbReference type="PANTHER" id="PTHR15549">
    <property type="entry name" value="PAIRED IMMUNOGLOBULIN-LIKE TYPE 2 RECEPTOR"/>
    <property type="match status" value="1"/>
</dbReference>
<feature type="compositionally biased region" description="Low complexity" evidence="5">
    <location>
        <begin position="129"/>
        <end position="160"/>
    </location>
</feature>